<gene>
    <name evidence="2" type="ORF">Poli38472_006031</name>
</gene>
<proteinExistence type="predicted"/>
<feature type="compositionally biased region" description="Low complexity" evidence="1">
    <location>
        <begin position="1590"/>
        <end position="1606"/>
    </location>
</feature>
<dbReference type="OrthoDB" id="124677at2759"/>
<name>A0A8K1FSH5_PYTOL</name>
<sequence length="2488" mass="277976">MDEAYEQALACEGTAGSVFTEDQWIAWEEQLALAPDVATKKQLVHGDKGRLLPDFPYRAAMCTLFEVQELLDEKTAAAAQKADDVLKTKHGELAKYVSDLYTRNLWRKAQRINYRRTMLELEAAIQLNKSKEEIQSLSSGMAVLMGVSLIDTPPADCDVQMEKEAPLPTHLDEKDLSTEAKLVNAIRGLKVIVSDYTAQTKVQELFSGMDLHARERFFAMVYRTSTQPSDLQLSAERHWMVLKLFLEDFAFECTDVDGYVDLIIEDLTRDSTTRREFGTREAHNRLSFPQLTVILQKQPQLVQESTAFAIRCVQLLQAVTKAEQRESLDNSDLGRDKIQYAGIERSLSFLTQMGPAVNSVRAALLHEQLQILRYQGASKQLWEKLVQYIQLPRFGADYVNIAHVNRSSGNELVVFHTSDPSLFGMRHGLNVQPTSWTFIESSSMSLGLNQISPSTDLQLIKDILHVLWAAEALSDQDESLLAQYLSLDMLNKEKPEFMVKSGCGELSKWIDKLPDKGQELSRWSTSTEISFCESSPKYFGPEDDLDVFIRVRNVKKLTVQLYEIRTIDYYSRVRHEIRGNICLDGLLPNEEQHIDLSHLSPWQEKRVPVKISSRTAGRRGVFVVEVFENGTTCRAILRKGFLRHVELVTARGHEFTVFDERGNVLKDASLKVMNSKTGRSRAQSPRTYHPDEQGTIVVPFRQADEASGDKFGILLCQGNFGFFSSSFRYLEARYNLQADMHVDTEQLRPGDVAQLVTFPQLYIQGTSVPISSDILTDVKVSVKFASVNTETSGSVARQVDRQFSSLLEFTGAKFEFEIPLDAASCNVELSARVASDHVKPASTQDLPVVRCQNTFQVQRINQFEGTYTPHFLRRATKFAGSVATEWEFYIAVLGHNGEAIKGKGVAVTLKHLHFSREIKQTLQTDSQGEIKLGALTEIIRVTAAFSNDQEEEWIWDVPNHIVSLPRSVNCAIGERVEVPLPFAYSRDIKQWVASRQILVCEVITTDSNSVLEDITNSSRLAPRYNTRNESIGVAFEATKSGKFVLFVRPLDLKYTVTVVKLANRERSASRGLLVEKSKILFETSTLPVSILSQEIVSEGSKKLLRVHVANALPSKTVVWLICKRFLSLSDQHITVMARNSGSKDGSSGLTFGTKLFDNEYLKKRKISDEYAYILQRRAFLNENPGSLVLLGSSSMPKPTLLQNPRILDQSNMEELVMRQGEKVTGFGCVEREMLRSQADEDIDAKKERRRQQVRYASRRSSKKKRSGGNVCSSSSISFLATPSESVVTGTLDEGGVATFPLSDMPFFAAEDTFVFEAIVSATDMASGFMTSREVQLSMNGDELAAPNVPKRDIRLSHEEALLPGCKSMQIQRHECLFVGDTRALARTFSSKYALYETMGSAIELWKTLCQDPLLPDLAAKLKSWSTLSKQAKIGFYFINASDDLNFFLFWKDREFFEKCVKQLVQGKLVKSLVDYYVLEDRVAISKRYLAPGVFRKLSVVEKLLVADRVESTETRRRICQHVIDEVDSTLGVGGVGSQLSRVFDTILSQGAVKPEEAPDLYGEVTIDESASFPPPGGGGFGSTGGFSFGGAPRAMAMQQQPMAARASRLSTSQPESAAFSFGAAMAAPAPMMMYSIPANDFEVIPESSTSFDVESIDSSDGNNSVDQDDDEEEEEVDYSDQSTSTDRKRNAQPYVRPGKVRRVGEKRFFGVQKPDLDGRNMFWRDYAGYIMSASTQSADKGLPFLSSHFPEALRSLTEGIFATSVLGLDIDAPATGIVQVSGGLRVRLEAASNVILYHQGVGEATIDDTPNSTLIVKEKIVLKSELATASEVSKLGSAREFVVNRVYSCVVTVSNITPSRLTNVNLLLQIPHGAIPLTESGFYTKNEIVEVAAHDTNTYTFDFYFPTVGEFKHYPAQASWKDKVIAWATQENSVTSITVVLKPSAVDLTSWNDVATRGSLDDVVKFMHNEKDVRKLAMDALLWRCQEEAFYTGLIQYLSQRYVFVEDVWKYSLKHGDVEHMSEFYSGSETFCRTIGAGVETSLASSMSPYIQERFEHALAFDHIEFGPFINRRAHRVSGKIESHFGMTTDVATSSSSEPARILNKSAREYYRTLCHILADGVTLSGEQLLVMSYFMILFNRIADAMKVFKRVEEHFATNMIDSTENLIAFDYIDSYLDFFRPQGNVAETSFPRARQNVSKYSKLFHDRWRLRFKRIAEVLSEYDELHSASLANDAHARLSISESDGQNPVQSSSIPSNEVRLDATVEGDTIQLKSQNVGACEISFYRIDVELMFSSEPFDSFSDAAASKSSLTLIEPWKQVNVEITGASSVLSSGETHTTSFKVPSDLVASQMLIRIRELPESRLVTSVAAPLDLTRSYFNTQLQVVTMSQAGILQVLHKGVPVSSCYVKVFAKTGSTSPFYKDGYTDVIGKFDYAAINGDLLTRVEKFSILVSHPKLGTTVQQVHPPVLATTSSEFQAHDAQSALWY</sequence>
<feature type="compositionally biased region" description="Acidic residues" evidence="1">
    <location>
        <begin position="1666"/>
        <end position="1678"/>
    </location>
</feature>
<dbReference type="EMBL" id="SPLM01000002">
    <property type="protein sequence ID" value="TMW68563.1"/>
    <property type="molecule type" value="Genomic_DNA"/>
</dbReference>
<evidence type="ECO:0000313" key="2">
    <source>
        <dbReference type="EMBL" id="TMW68563.1"/>
    </source>
</evidence>
<feature type="region of interest" description="Disordered" evidence="1">
    <location>
        <begin position="1240"/>
        <end position="1273"/>
    </location>
</feature>
<feature type="compositionally biased region" description="Basic residues" evidence="1">
    <location>
        <begin position="1247"/>
        <end position="1266"/>
    </location>
</feature>
<feature type="region of interest" description="Disordered" evidence="1">
    <location>
        <begin position="1647"/>
        <end position="1697"/>
    </location>
</feature>
<evidence type="ECO:0000256" key="1">
    <source>
        <dbReference type="SAM" id="MobiDB-lite"/>
    </source>
</evidence>
<comment type="caution">
    <text evidence="2">The sequence shown here is derived from an EMBL/GenBank/DDBJ whole genome shotgun (WGS) entry which is preliminary data.</text>
</comment>
<feature type="compositionally biased region" description="Polar residues" evidence="1">
    <location>
        <begin position="1647"/>
        <end position="1664"/>
    </location>
</feature>
<evidence type="ECO:0000313" key="3">
    <source>
        <dbReference type="Proteomes" id="UP000794436"/>
    </source>
</evidence>
<keyword evidence="3" id="KW-1185">Reference proteome</keyword>
<reference evidence="2" key="1">
    <citation type="submission" date="2019-03" db="EMBL/GenBank/DDBJ databases">
        <title>Long read genome sequence of the mycoparasitic Pythium oligandrum ATCC 38472 isolated from sugarbeet rhizosphere.</title>
        <authorList>
            <person name="Gaulin E."/>
        </authorList>
    </citation>
    <scope>NUCLEOTIDE SEQUENCE</scope>
    <source>
        <strain evidence="2">ATCC 38472_TT</strain>
    </source>
</reference>
<organism evidence="2 3">
    <name type="scientific">Pythium oligandrum</name>
    <name type="common">Mycoparasitic fungus</name>
    <dbReference type="NCBI Taxonomy" id="41045"/>
    <lineage>
        <taxon>Eukaryota</taxon>
        <taxon>Sar</taxon>
        <taxon>Stramenopiles</taxon>
        <taxon>Oomycota</taxon>
        <taxon>Peronosporomycetes</taxon>
        <taxon>Pythiales</taxon>
        <taxon>Pythiaceae</taxon>
        <taxon>Pythium</taxon>
    </lineage>
</organism>
<feature type="region of interest" description="Disordered" evidence="1">
    <location>
        <begin position="1590"/>
        <end position="1610"/>
    </location>
</feature>
<protein>
    <submittedName>
        <fullName evidence="2">Uncharacterized protein</fullName>
    </submittedName>
</protein>
<dbReference type="Proteomes" id="UP000794436">
    <property type="component" value="Unassembled WGS sequence"/>
</dbReference>
<accession>A0A8K1FSH5</accession>